<feature type="domain" description="SpaA-like prealbumin fold" evidence="1">
    <location>
        <begin position="27"/>
        <end position="73"/>
    </location>
</feature>
<keyword evidence="2" id="KW-0121">Carboxypeptidase</keyword>
<dbReference type="InterPro" id="IPR041033">
    <property type="entry name" value="SpaA_PFL_dom_1"/>
</dbReference>
<dbReference type="GO" id="GO:0004180">
    <property type="term" value="F:carboxypeptidase activity"/>
    <property type="evidence" value="ECO:0007669"/>
    <property type="project" value="UniProtKB-KW"/>
</dbReference>
<keyword evidence="3" id="KW-1185">Reference proteome</keyword>
<proteinExistence type="predicted"/>
<dbReference type="InterPro" id="IPR013783">
    <property type="entry name" value="Ig-like_fold"/>
</dbReference>
<name>A0A9X1P9B2_9BACT</name>
<keyword evidence="2" id="KW-0645">Protease</keyword>
<dbReference type="Gene3D" id="2.60.40.10">
    <property type="entry name" value="Immunoglobulins"/>
    <property type="match status" value="1"/>
</dbReference>
<dbReference type="AlphaFoldDB" id="A0A9X1P9B2"/>
<dbReference type="SUPFAM" id="SSF49478">
    <property type="entry name" value="Cna protein B-type domain"/>
    <property type="match status" value="1"/>
</dbReference>
<evidence type="ECO:0000259" key="1">
    <source>
        <dbReference type="Pfam" id="PF17802"/>
    </source>
</evidence>
<keyword evidence="2" id="KW-0378">Hydrolase</keyword>
<protein>
    <submittedName>
        <fullName evidence="2">Carboxypeptidase-like regulatory domain-containing protein</fullName>
    </submittedName>
</protein>
<dbReference type="Proteomes" id="UP001139700">
    <property type="component" value="Unassembled WGS sequence"/>
</dbReference>
<comment type="caution">
    <text evidence="2">The sequence shown here is derived from an EMBL/GenBank/DDBJ whole genome shotgun (WGS) entry which is preliminary data.</text>
</comment>
<dbReference type="RefSeq" id="WP_234612499.1">
    <property type="nucleotide sequence ID" value="NZ_CP098806.1"/>
</dbReference>
<sequence>MPVGSAIQSCPYAEGKQEEQDPAKKWIEFYMQDANGSPVAGVTLVLKLSDGNVVEATSDETGIIHITNVPDGSCELLSNWKTFDVHSSVFIN</sequence>
<organism evidence="2 3">
    <name type="scientific">Dyadobacter fanqingshengii</name>
    <dbReference type="NCBI Taxonomy" id="2906443"/>
    <lineage>
        <taxon>Bacteria</taxon>
        <taxon>Pseudomonadati</taxon>
        <taxon>Bacteroidota</taxon>
        <taxon>Cytophagia</taxon>
        <taxon>Cytophagales</taxon>
        <taxon>Spirosomataceae</taxon>
        <taxon>Dyadobacter</taxon>
    </lineage>
</organism>
<dbReference type="EMBL" id="JAJTTA010000002">
    <property type="protein sequence ID" value="MCF0040064.1"/>
    <property type="molecule type" value="Genomic_DNA"/>
</dbReference>
<evidence type="ECO:0000313" key="2">
    <source>
        <dbReference type="EMBL" id="MCF0040064.1"/>
    </source>
</evidence>
<evidence type="ECO:0000313" key="3">
    <source>
        <dbReference type="Proteomes" id="UP001139700"/>
    </source>
</evidence>
<dbReference type="Pfam" id="PF17802">
    <property type="entry name" value="SpaA"/>
    <property type="match status" value="1"/>
</dbReference>
<accession>A0A9X1P9B2</accession>
<reference evidence="2" key="1">
    <citation type="submission" date="2021-12" db="EMBL/GenBank/DDBJ databases">
        <title>Novel species in genus Dyadobacter.</title>
        <authorList>
            <person name="Ma C."/>
        </authorList>
    </citation>
    <scope>NUCLEOTIDE SEQUENCE</scope>
    <source>
        <strain evidence="2">CY399</strain>
    </source>
</reference>
<gene>
    <name evidence="2" type="ORF">LXM24_08205</name>
</gene>